<evidence type="ECO:0000313" key="3">
    <source>
        <dbReference type="Proteomes" id="UP001437256"/>
    </source>
</evidence>
<gene>
    <name evidence="2" type="ORF">AAF712_011936</name>
</gene>
<feature type="region of interest" description="Disordered" evidence="1">
    <location>
        <begin position="153"/>
        <end position="180"/>
    </location>
</feature>
<feature type="region of interest" description="Disordered" evidence="1">
    <location>
        <begin position="1"/>
        <end position="41"/>
    </location>
</feature>
<evidence type="ECO:0000313" key="2">
    <source>
        <dbReference type="EMBL" id="KAL0061233.1"/>
    </source>
</evidence>
<reference evidence="2 3" key="1">
    <citation type="submission" date="2024-05" db="EMBL/GenBank/DDBJ databases">
        <title>A draft genome resource for the thread blight pathogen Marasmius tenuissimus strain MS-2.</title>
        <authorList>
            <person name="Yulfo-Soto G.E."/>
            <person name="Baruah I.K."/>
            <person name="Amoako-Attah I."/>
            <person name="Bukari Y."/>
            <person name="Meinhardt L.W."/>
            <person name="Bailey B.A."/>
            <person name="Cohen S.P."/>
        </authorList>
    </citation>
    <scope>NUCLEOTIDE SEQUENCE [LARGE SCALE GENOMIC DNA]</scope>
    <source>
        <strain evidence="2 3">MS-2</strain>
    </source>
</reference>
<dbReference type="Proteomes" id="UP001437256">
    <property type="component" value="Unassembled WGS sequence"/>
</dbReference>
<feature type="compositionally biased region" description="Low complexity" evidence="1">
    <location>
        <begin position="30"/>
        <end position="41"/>
    </location>
</feature>
<feature type="compositionally biased region" description="Basic and acidic residues" evidence="1">
    <location>
        <begin position="153"/>
        <end position="164"/>
    </location>
</feature>
<feature type="compositionally biased region" description="Polar residues" evidence="1">
    <location>
        <begin position="1"/>
        <end position="13"/>
    </location>
</feature>
<keyword evidence="3" id="KW-1185">Reference proteome</keyword>
<comment type="caution">
    <text evidence="2">The sequence shown here is derived from an EMBL/GenBank/DDBJ whole genome shotgun (WGS) entry which is preliminary data.</text>
</comment>
<proteinExistence type="predicted"/>
<accession>A0ABR2ZKI2</accession>
<dbReference type="EMBL" id="JBBXMP010000143">
    <property type="protein sequence ID" value="KAL0061233.1"/>
    <property type="molecule type" value="Genomic_DNA"/>
</dbReference>
<protein>
    <submittedName>
        <fullName evidence="2">Uncharacterized protein</fullName>
    </submittedName>
</protein>
<organism evidence="2 3">
    <name type="scientific">Marasmius tenuissimus</name>
    <dbReference type="NCBI Taxonomy" id="585030"/>
    <lineage>
        <taxon>Eukaryota</taxon>
        <taxon>Fungi</taxon>
        <taxon>Dikarya</taxon>
        <taxon>Basidiomycota</taxon>
        <taxon>Agaricomycotina</taxon>
        <taxon>Agaricomycetes</taxon>
        <taxon>Agaricomycetidae</taxon>
        <taxon>Agaricales</taxon>
        <taxon>Marasmiineae</taxon>
        <taxon>Marasmiaceae</taxon>
        <taxon>Marasmius</taxon>
    </lineage>
</organism>
<sequence>MSSTRLTPAQNETPGAPADNSDPIHSGSYTNNNSNPLANTLNGDTSSLAAATYIQNYQCQHPQNHYTNCHFYGGDHTPAAQNESVAPSNASAHSFHTDRNTLELPRPSQRSIFVPFYWSWSLFNSFIQVIIRATAMSIEERAPHDTLPRHIQDLENRLTTDDRLPPSSTPTPTSPADDLA</sequence>
<evidence type="ECO:0000256" key="1">
    <source>
        <dbReference type="SAM" id="MobiDB-lite"/>
    </source>
</evidence>
<name>A0ABR2ZKI2_9AGAR</name>